<dbReference type="SUPFAM" id="SSF53850">
    <property type="entry name" value="Periplasmic binding protein-like II"/>
    <property type="match status" value="1"/>
</dbReference>
<dbReference type="EMBL" id="CADCWE010000079">
    <property type="protein sequence ID" value="CAA9534428.1"/>
    <property type="molecule type" value="Genomic_DNA"/>
</dbReference>
<protein>
    <recommendedName>
        <fullName evidence="2">Peptide ABC transporter substrate-binding protein</fullName>
    </recommendedName>
</protein>
<dbReference type="AlphaFoldDB" id="A0A6J4TWY6"/>
<gene>
    <name evidence="1" type="ORF">AVDCRST_MAG73-1241</name>
</gene>
<sequence>GFSWGPSGNQDIMFGCASYEGGFNTMKYCNEEYDRLHQEMIREFDDERRREMQIQLSNMVNDDAPIGIIRFTIANTGHNVRLKNYYANDFGFLWSIPWVYIQE</sequence>
<accession>A0A6J4TWY6</accession>
<feature type="non-terminal residue" evidence="1">
    <location>
        <position position="1"/>
    </location>
</feature>
<proteinExistence type="predicted"/>
<evidence type="ECO:0008006" key="2">
    <source>
        <dbReference type="Google" id="ProtNLM"/>
    </source>
</evidence>
<evidence type="ECO:0000313" key="1">
    <source>
        <dbReference type="EMBL" id="CAA9534428.1"/>
    </source>
</evidence>
<organism evidence="1">
    <name type="scientific">uncultured Thermomicrobiales bacterium</name>
    <dbReference type="NCBI Taxonomy" id="1645740"/>
    <lineage>
        <taxon>Bacteria</taxon>
        <taxon>Pseudomonadati</taxon>
        <taxon>Thermomicrobiota</taxon>
        <taxon>Thermomicrobia</taxon>
        <taxon>Thermomicrobiales</taxon>
        <taxon>environmental samples</taxon>
    </lineage>
</organism>
<name>A0A6J4TWY6_9BACT</name>
<dbReference type="Gene3D" id="3.40.190.10">
    <property type="entry name" value="Periplasmic binding protein-like II"/>
    <property type="match status" value="1"/>
</dbReference>
<dbReference type="Gene3D" id="3.10.105.10">
    <property type="entry name" value="Dipeptide-binding Protein, Domain 3"/>
    <property type="match status" value="1"/>
</dbReference>
<reference evidence="1" key="1">
    <citation type="submission" date="2020-02" db="EMBL/GenBank/DDBJ databases">
        <authorList>
            <person name="Meier V. D."/>
        </authorList>
    </citation>
    <scope>NUCLEOTIDE SEQUENCE</scope>
    <source>
        <strain evidence="1">AVDCRST_MAG73</strain>
    </source>
</reference>